<reference evidence="2" key="1">
    <citation type="submission" date="2023-07" db="EMBL/GenBank/DDBJ databases">
        <title>Stenotrophomonas isolates from soil.</title>
        <authorList>
            <person name="Sharma V."/>
            <person name="Zur-Pinska J."/>
            <person name="Hay A.G."/>
        </authorList>
    </citation>
    <scope>NUCLEOTIDE SEQUENCE</scope>
    <source>
        <strain evidence="2">C2</strain>
    </source>
</reference>
<proteinExistence type="predicted"/>
<evidence type="ECO:0000313" key="2">
    <source>
        <dbReference type="EMBL" id="MDN8669703.1"/>
    </source>
</evidence>
<dbReference type="EMBL" id="JAUKNN010000021">
    <property type="protein sequence ID" value="MDN8669703.1"/>
    <property type="molecule type" value="Genomic_DNA"/>
</dbReference>
<dbReference type="Proteomes" id="UP001174315">
    <property type="component" value="Unassembled WGS sequence"/>
</dbReference>
<evidence type="ECO:0000256" key="1">
    <source>
        <dbReference type="SAM" id="MobiDB-lite"/>
    </source>
</evidence>
<organism evidence="2 3">
    <name type="scientific">Stenotrophomonas indicatrix</name>
    <dbReference type="NCBI Taxonomy" id="2045451"/>
    <lineage>
        <taxon>Bacteria</taxon>
        <taxon>Pseudomonadati</taxon>
        <taxon>Pseudomonadota</taxon>
        <taxon>Gammaproteobacteria</taxon>
        <taxon>Lysobacterales</taxon>
        <taxon>Lysobacteraceae</taxon>
        <taxon>Stenotrophomonas</taxon>
    </lineage>
</organism>
<gene>
    <name evidence="2" type="ORF">Q0S36_10220</name>
</gene>
<accession>A0ABT8QEB2</accession>
<keyword evidence="3" id="KW-1185">Reference proteome</keyword>
<feature type="region of interest" description="Disordered" evidence="1">
    <location>
        <begin position="194"/>
        <end position="219"/>
    </location>
</feature>
<evidence type="ECO:0000313" key="3">
    <source>
        <dbReference type="Proteomes" id="UP001174315"/>
    </source>
</evidence>
<name>A0ABT8QEB2_9GAMM</name>
<dbReference type="RefSeq" id="WP_301869442.1">
    <property type="nucleotide sequence ID" value="NZ_JAUKNN010000021.1"/>
</dbReference>
<protein>
    <submittedName>
        <fullName evidence="2">Uncharacterized protein</fullName>
    </submittedName>
</protein>
<comment type="caution">
    <text evidence="2">The sequence shown here is derived from an EMBL/GenBank/DDBJ whole genome shotgun (WGS) entry which is preliminary data.</text>
</comment>
<sequence>MTILIVGFKEDIHGDAVSWALNHQKIPHHLVHFSNFPTQQPITISISKADDLTQSIVFGETDATKENIINLRNATAIWLRRPNTSVFELSGVHSGDLHYVAGECRSFCAGLIANLPESCKWINPLPAHYVAGSKARQLNLAAASGLKIPTTLMSNSASEIRKFVSRQKGGTVYKPLHPGFWNESNRSLVQYTTPVTNERKQRSTGAMPGNISRRNSKKI</sequence>